<dbReference type="Pfam" id="PF19077">
    <property type="entry name" value="Big_13"/>
    <property type="match status" value="1"/>
</dbReference>
<dbReference type="InterPro" id="IPR044016">
    <property type="entry name" value="Big_13"/>
</dbReference>
<evidence type="ECO:0000313" key="4">
    <source>
        <dbReference type="Proteomes" id="UP001163255"/>
    </source>
</evidence>
<dbReference type="SUPFAM" id="SSF49899">
    <property type="entry name" value="Concanavalin A-like lectins/glucanases"/>
    <property type="match status" value="1"/>
</dbReference>
<accession>A0ABY6GTJ8</accession>
<protein>
    <submittedName>
        <fullName evidence="3">Ig-like domain-containing protein</fullName>
    </submittedName>
</protein>
<reference evidence="3" key="1">
    <citation type="submission" date="2022-10" db="EMBL/GenBank/DDBJ databases">
        <title>Completed Genome Sequence of two octocoral isolated bacterium, Endozoicomonas euniceicola EF212T and Endozoicomonas gorgoniicola PS125T.</title>
        <authorList>
            <person name="Chiou Y.-J."/>
            <person name="Chen Y.-H."/>
        </authorList>
    </citation>
    <scope>NUCLEOTIDE SEQUENCE</scope>
    <source>
        <strain evidence="3">EF212</strain>
    </source>
</reference>
<keyword evidence="4" id="KW-1185">Reference proteome</keyword>
<feature type="domain" description="Bacterial Ig-like" evidence="2">
    <location>
        <begin position="224"/>
        <end position="308"/>
    </location>
</feature>
<dbReference type="Gene3D" id="2.60.40.10">
    <property type="entry name" value="Immunoglobulins"/>
    <property type="match status" value="3"/>
</dbReference>
<sequence>MAPANNPESAPVFFVGVKGDVTIKDETGNKIKLKKGDKIPVDARIIVGDGGKIVFKQENKTLKYESQGEASLSNALTESSDASQDPGLETLVEAAEQIITTPDRPSQDRPSQEIAAQQPLAKPVVRADASTLTPTPAKEGILEPPFIVPTDRKVNTQSDASEIVKEMAEQIAARGDALGASTTESEEVLSSVGETLTLEHNHKHIAHDETPLPPAAPAVTSFAPNTGSGDDNITSEKELTISGVAPTGTQVTLLCDDVVIKQGIQVSSQGQWSTQWNTGKDGSFTLTATASSGTASSAPSSAFSVQVDSKPPALEFDHPASDDNYNFVTYNKAAIITGTTAPGQTFTLTQGNNSWKITADDKGTWSQAVANLNDGLTEFSASMVSAAGVEVTETAKLLVRSTPYDFKIQPDTGTSDTDSITNSEDLLLTVKSQPDATVVLTILGKDIKSTVNKDGQAEFKVTLAGDDIYTCQLKTLYADNGGESDTVEESITLDTTPAAFNLDQLQTTYKVPDISFSGQCKENGSTVSIKLVNVFKPGVSVSTTATVENGTFNATATVPEQGQYRAEVTIVDAAGNTSFPQDYPFEYQPPKPELIIQTRPDDSSSNANPEWTGTFPHEGKLEISFAGKTDTITVKSDNTWSYQFSDAFDFARHTVTFTGSQAGLAGTAIEQDSFTVLMPTMQLTINEAPTERTNLTKTEWKGSGAAPNAKVTLTLTPTKGDVVEETVDADDQGFFAIALSLIEGSYSTALTATVGGYQDSSLIGDNVTIDRTGPVMEVDPGFKPIAGNNTMTGTATDKFGNPEPNGSVVVHLNNGQSYVGSIKAGHFSIELKNLSLDNTYVAEIIGSDDLNNIGKIKHATFKTPPLPTMSLTLDTEPADRIDTAQTQWKGSGAAPNATVTLTLKTTAQGSEIKNTVTADNKGEFLFKVTGLTETSYTPELSATASGYQDASLTGKLLTVDTTGPVLTLDPNVMTSLKATSKSLLLSGSSTDQNGKVTATLGSKTYNGIITGGHFTVKVTGLLPGKHYNVKLVGTDDVGNKGQEVSKDFQVPPLGNMSLKLDTEPADRIATTQTQWQGSGAAPDAKVTLTLKPARGSEITDTVIADNKGTFAFNVSTLTETSYTPELSATASGYQDASLTGKLLTVDTTGPVLTLDPNVMTSLKATSKSLLLSGSSTDQNGKVTATLGSKTYNGIITGGHFTVKVTGLLPGKHYNVKLVGTDDVGNKGQEVSKDFQVPPLGTMSLKLDTEPADRIATTQTQWQGSGAAPDAKVTLTLKPARGSEITDTVIADNKGTFAFNVSTLTETSYTPELSATASGYQDASLTGKLLTVDTTGPTVSIIPNFQLTAGYCTLKGKAIDQSGQPEPKGSVTVKVTGIPKPFTGTISNGDFSVQMDGLQPGKTYDLSLTATDELQNTGLSVEKSFSLPGVHAPQAYDFAVTSLKSDTDSIVIRGTHPLENGRVSVHLSSDIIKKAGSKNQGIITQSAKDHKWNLLLKNLFQDQEVTVRFKAMDDAGTPQEAKFLPDIAEIQDKLIIGGKRESYFDSLSAENGIGTYGKHICISYNKVRLGKTKFPSKYVTLASSNRADIEYKITFDSKLSKGKLLPEHYQPSKLIIKYHTLEQLDTDAVVSVESPSLHYTFDNFQPGQDSLVSQTYPATAKISGSADRVQGSIGSGLQLGKGVLQVEDFKDLFKGSYTICFDIKTSTQATKSSQLFPALAGYYDETSPTGAKTHLFGAFNEKGQIGVADHNNGFFAEPVVADNQWHSVCISRTLVSQKASTYRMLIDGKQADISKTGDSDVKKEQTIDHGTISNSPVSEYPVELLGGVTKSNSPDQVEYLNEAVLDNFTAYPISMETPYESSAYAHVHWNCSNGGACFYNSEFPAGLMIKEMMESRLTPHSPLYLQLKNSVANKSFTTSFTVKYQGKELDPQDSSVAGDNVYKLDSVSAKSLATVSVQPADPAAAHKFELHFDRTESDLIKGASMPDGIIKFDSSVSPLGSGISFGVGKNQSHSPSNKDPNLILEARHLVTEADTTINNYDIKHSIINLDGLQALKGIAQADDFSNKLLKLMSESSAESDANQVKLMTPCTQSENGDSTCTNNPLSTTHPTSKALTDKTCTTDTTDPLVTINTVENNPAIALQLNGEVTYYQHT</sequence>
<dbReference type="NCBIfam" id="NF033510">
    <property type="entry name" value="Ca_tandemer"/>
    <property type="match status" value="1"/>
</dbReference>
<name>A0ABY6GTJ8_9GAMM</name>
<dbReference type="Proteomes" id="UP001163255">
    <property type="component" value="Chromosome"/>
</dbReference>
<proteinExistence type="predicted"/>
<dbReference type="InterPro" id="IPR013320">
    <property type="entry name" value="ConA-like_dom_sf"/>
</dbReference>
<evidence type="ECO:0000313" key="3">
    <source>
        <dbReference type="EMBL" id="UYM16085.1"/>
    </source>
</evidence>
<organism evidence="3 4">
    <name type="scientific">Endozoicomonas euniceicola</name>
    <dbReference type="NCBI Taxonomy" id="1234143"/>
    <lineage>
        <taxon>Bacteria</taxon>
        <taxon>Pseudomonadati</taxon>
        <taxon>Pseudomonadota</taxon>
        <taxon>Gammaproteobacteria</taxon>
        <taxon>Oceanospirillales</taxon>
        <taxon>Endozoicomonadaceae</taxon>
        <taxon>Endozoicomonas</taxon>
    </lineage>
</organism>
<evidence type="ECO:0000256" key="1">
    <source>
        <dbReference type="SAM" id="MobiDB-lite"/>
    </source>
</evidence>
<dbReference type="InterPro" id="IPR013783">
    <property type="entry name" value="Ig-like_fold"/>
</dbReference>
<dbReference type="EMBL" id="CP103300">
    <property type="protein sequence ID" value="UYM16085.1"/>
    <property type="molecule type" value="Genomic_DNA"/>
</dbReference>
<feature type="region of interest" description="Disordered" evidence="1">
    <location>
        <begin position="2088"/>
        <end position="2112"/>
    </location>
</feature>
<dbReference type="RefSeq" id="WP_262598386.1">
    <property type="nucleotide sequence ID" value="NZ_CP103300.1"/>
</dbReference>
<gene>
    <name evidence="3" type="ORF">NX720_25345</name>
</gene>
<evidence type="ECO:0000259" key="2">
    <source>
        <dbReference type="Pfam" id="PF19077"/>
    </source>
</evidence>
<dbReference type="Gene3D" id="2.60.120.200">
    <property type="match status" value="1"/>
</dbReference>
<feature type="region of interest" description="Disordered" evidence="1">
    <location>
        <begin position="101"/>
        <end position="124"/>
    </location>
</feature>